<evidence type="ECO:0000313" key="1">
    <source>
        <dbReference type="EMBL" id="GAA1725196.1"/>
    </source>
</evidence>
<dbReference type="PANTHER" id="PTHR36839">
    <property type="entry name" value="METALLO-BETA-LACTAMASE FAMILY PROTEIN (AFU_ORTHOLOGUE AFUA_5G12770)"/>
    <property type="match status" value="1"/>
</dbReference>
<comment type="caution">
    <text evidence="1">The sequence shown here is derived from an EMBL/GenBank/DDBJ whole genome shotgun (WGS) entry which is preliminary data.</text>
</comment>
<dbReference type="Gene3D" id="3.60.15.10">
    <property type="entry name" value="Ribonuclease Z/Hydroxyacylglutathione hydrolase-like"/>
    <property type="match status" value="1"/>
</dbReference>
<proteinExistence type="predicted"/>
<evidence type="ECO:0000313" key="2">
    <source>
        <dbReference type="Proteomes" id="UP001501138"/>
    </source>
</evidence>
<name>A0ABN2JFJ5_9MICO</name>
<dbReference type="RefSeq" id="WP_344248345.1">
    <property type="nucleotide sequence ID" value="NZ_BAAAPM010000003.1"/>
</dbReference>
<dbReference type="Proteomes" id="UP001501138">
    <property type="component" value="Unassembled WGS sequence"/>
</dbReference>
<keyword evidence="2" id="KW-1185">Reference proteome</keyword>
<dbReference type="EMBL" id="BAAAPM010000003">
    <property type="protein sequence ID" value="GAA1725196.1"/>
    <property type="molecule type" value="Genomic_DNA"/>
</dbReference>
<gene>
    <name evidence="1" type="ORF">GCM10009809_21210</name>
</gene>
<organism evidence="1 2">
    <name type="scientific">Isoptericola hypogeus</name>
    <dbReference type="NCBI Taxonomy" id="300179"/>
    <lineage>
        <taxon>Bacteria</taxon>
        <taxon>Bacillati</taxon>
        <taxon>Actinomycetota</taxon>
        <taxon>Actinomycetes</taxon>
        <taxon>Micrococcales</taxon>
        <taxon>Promicromonosporaceae</taxon>
        <taxon>Isoptericola</taxon>
    </lineage>
</organism>
<protein>
    <submittedName>
        <fullName evidence="1">MBL fold metallo-hydrolase</fullName>
    </submittedName>
</protein>
<dbReference type="InterPro" id="IPR036866">
    <property type="entry name" value="RibonucZ/Hydroxyglut_hydro"/>
</dbReference>
<sequence length="278" mass="29574">MAYWICRTCAVEHADRPDVCAICADERQWVPASGQAWATLDELAAEGHTVEVTELEPGLLALHTAPGVGIGQQSKVVRTTGGALLWDPLGFVDDAGVAAVVDAAGGGNVVIAASHPHMFGVQVEWSRRIAAATGKDVPVLVSEADAAWVARPDPVIATWTGEREVLPGVVLSQPGGHFPGSAVAHWTDGADGRGVLLSGDTIFANPDRTSVSFMRSYPNRIPLSGAVVTRVAEHVARRPFERLYNNFEGVVPADARDVVLRSAQRHAAWVRGDFDHLT</sequence>
<dbReference type="PANTHER" id="PTHR36839:SF1">
    <property type="entry name" value="METALLO-BETA-LACTAMASE FAMILY PROTEIN (AFU_ORTHOLOGUE AFUA_5G12770)"/>
    <property type="match status" value="1"/>
</dbReference>
<accession>A0ABN2JFJ5</accession>
<reference evidence="1 2" key="1">
    <citation type="journal article" date="2019" name="Int. J. Syst. Evol. Microbiol.">
        <title>The Global Catalogue of Microorganisms (GCM) 10K type strain sequencing project: providing services to taxonomists for standard genome sequencing and annotation.</title>
        <authorList>
            <consortium name="The Broad Institute Genomics Platform"/>
            <consortium name="The Broad Institute Genome Sequencing Center for Infectious Disease"/>
            <person name="Wu L."/>
            <person name="Ma J."/>
        </authorList>
    </citation>
    <scope>NUCLEOTIDE SEQUENCE [LARGE SCALE GENOMIC DNA]</scope>
    <source>
        <strain evidence="1 2">JCM 15589</strain>
    </source>
</reference>
<dbReference type="SUPFAM" id="SSF56281">
    <property type="entry name" value="Metallo-hydrolase/oxidoreductase"/>
    <property type="match status" value="1"/>
</dbReference>